<comment type="similarity">
    <text evidence="2">Belongs to the binding-protein-dependent transport system permease family. CysTW subfamily.</text>
</comment>
<keyword evidence="3 8" id="KW-0813">Transport</keyword>
<dbReference type="Gene3D" id="1.10.3720.10">
    <property type="entry name" value="MetI-like"/>
    <property type="match status" value="1"/>
</dbReference>
<evidence type="ECO:0000256" key="7">
    <source>
        <dbReference type="ARBA" id="ARBA00023136"/>
    </source>
</evidence>
<dbReference type="PROSITE" id="PS50928">
    <property type="entry name" value="ABC_TM1"/>
    <property type="match status" value="1"/>
</dbReference>
<dbReference type="RefSeq" id="WP_095622364.1">
    <property type="nucleotide sequence ID" value="NZ_NSKB01000007.1"/>
</dbReference>
<dbReference type="Proteomes" id="UP000217771">
    <property type="component" value="Unassembled WGS sequence"/>
</dbReference>
<evidence type="ECO:0000256" key="4">
    <source>
        <dbReference type="ARBA" id="ARBA00022475"/>
    </source>
</evidence>
<evidence type="ECO:0000313" key="11">
    <source>
        <dbReference type="Proteomes" id="UP000217771"/>
    </source>
</evidence>
<dbReference type="CDD" id="cd06261">
    <property type="entry name" value="TM_PBP2"/>
    <property type="match status" value="1"/>
</dbReference>
<feature type="transmembrane region" description="Helical" evidence="8">
    <location>
        <begin position="102"/>
        <end position="125"/>
    </location>
</feature>
<evidence type="ECO:0000256" key="2">
    <source>
        <dbReference type="ARBA" id="ARBA00007069"/>
    </source>
</evidence>
<dbReference type="PANTHER" id="PTHR43848">
    <property type="entry name" value="PUTRESCINE TRANSPORT SYSTEM PERMEASE PROTEIN POTI"/>
    <property type="match status" value="1"/>
</dbReference>
<dbReference type="OrthoDB" id="9782004at2"/>
<dbReference type="InterPro" id="IPR035906">
    <property type="entry name" value="MetI-like_sf"/>
</dbReference>
<organism evidence="10 11">
    <name type="scientific">Halomonas salipaludis</name>
    <dbReference type="NCBI Taxonomy" id="2032625"/>
    <lineage>
        <taxon>Bacteria</taxon>
        <taxon>Pseudomonadati</taxon>
        <taxon>Pseudomonadota</taxon>
        <taxon>Gammaproteobacteria</taxon>
        <taxon>Oceanospirillales</taxon>
        <taxon>Halomonadaceae</taxon>
        <taxon>Halomonas</taxon>
    </lineage>
</organism>
<dbReference type="SUPFAM" id="SSF161098">
    <property type="entry name" value="MetI-like"/>
    <property type="match status" value="1"/>
</dbReference>
<dbReference type="PANTHER" id="PTHR43848:SF2">
    <property type="entry name" value="PUTRESCINE TRANSPORT SYSTEM PERMEASE PROTEIN POTI"/>
    <property type="match status" value="1"/>
</dbReference>
<feature type="transmembrane region" description="Helical" evidence="8">
    <location>
        <begin position="176"/>
        <end position="199"/>
    </location>
</feature>
<proteinExistence type="inferred from homology"/>
<dbReference type="GO" id="GO:0005886">
    <property type="term" value="C:plasma membrane"/>
    <property type="evidence" value="ECO:0007669"/>
    <property type="project" value="UniProtKB-SubCell"/>
</dbReference>
<sequence length="262" mass="28958">MKATPTLLVVGRLYLALVLAFLYLPIVVMATMSFNTSQFYQLPIDWTFDWYVQLSSNQRLLAATRNSILVAMATTLIATVLGTAASIALFRYEFRFKKLFQAALFPPIAIPWLITGTAMLLFFFWSGIGRGLHAMVLGHVALALPYVIIVVSARLRGFDADLEAAARSLGATPWQVVRYVTLPYMAPGIIAGALFAFAVSFDQFVISYFLSVPGISTLPVEIYSAIRQGFTPEINAISTLVIAFSITLLVIVSRFYRFGDSR</sequence>
<reference evidence="10 11" key="1">
    <citation type="submission" date="2017-08" db="EMBL/GenBank/DDBJ databases">
        <title>Halomonas alkalisoli sp. nov., isolated from saline alkaline soil.</title>
        <authorList>
            <person name="Wang D."/>
            <person name="Zhang G."/>
        </authorList>
    </citation>
    <scope>NUCLEOTIDE SEQUENCE [LARGE SCALE GENOMIC DNA]</scope>
    <source>
        <strain evidence="10 11">WRN001</strain>
    </source>
</reference>
<feature type="transmembrane region" description="Helical" evidence="8">
    <location>
        <begin position="12"/>
        <end position="34"/>
    </location>
</feature>
<keyword evidence="5 8" id="KW-0812">Transmembrane</keyword>
<evidence type="ECO:0000256" key="5">
    <source>
        <dbReference type="ARBA" id="ARBA00022692"/>
    </source>
</evidence>
<keyword evidence="7 8" id="KW-0472">Membrane</keyword>
<name>A0A2A2ES09_9GAMM</name>
<evidence type="ECO:0000256" key="8">
    <source>
        <dbReference type="RuleBase" id="RU363032"/>
    </source>
</evidence>
<dbReference type="GO" id="GO:0055085">
    <property type="term" value="P:transmembrane transport"/>
    <property type="evidence" value="ECO:0007669"/>
    <property type="project" value="InterPro"/>
</dbReference>
<dbReference type="Pfam" id="PF00528">
    <property type="entry name" value="BPD_transp_1"/>
    <property type="match status" value="1"/>
</dbReference>
<evidence type="ECO:0000259" key="9">
    <source>
        <dbReference type="PROSITE" id="PS50928"/>
    </source>
</evidence>
<keyword evidence="11" id="KW-1185">Reference proteome</keyword>
<accession>A0A2A2ES09</accession>
<feature type="domain" description="ABC transmembrane type-1" evidence="9">
    <location>
        <begin position="64"/>
        <end position="252"/>
    </location>
</feature>
<feature type="transmembrane region" description="Helical" evidence="8">
    <location>
        <begin position="236"/>
        <end position="256"/>
    </location>
</feature>
<evidence type="ECO:0000256" key="3">
    <source>
        <dbReference type="ARBA" id="ARBA00022448"/>
    </source>
</evidence>
<dbReference type="InterPro" id="IPR051789">
    <property type="entry name" value="Bact_Polyamine_Transport"/>
</dbReference>
<gene>
    <name evidence="10" type="ORF">CK498_18650</name>
</gene>
<keyword evidence="6 8" id="KW-1133">Transmembrane helix</keyword>
<dbReference type="AlphaFoldDB" id="A0A2A2ES09"/>
<comment type="subcellular location">
    <subcellularLocation>
        <location evidence="1 8">Cell membrane</location>
        <topology evidence="1 8">Multi-pass membrane protein</topology>
    </subcellularLocation>
</comment>
<evidence type="ECO:0000256" key="6">
    <source>
        <dbReference type="ARBA" id="ARBA00022989"/>
    </source>
</evidence>
<feature type="transmembrane region" description="Helical" evidence="8">
    <location>
        <begin position="68"/>
        <end position="90"/>
    </location>
</feature>
<dbReference type="EMBL" id="NSKB01000007">
    <property type="protein sequence ID" value="PAU75169.1"/>
    <property type="molecule type" value="Genomic_DNA"/>
</dbReference>
<evidence type="ECO:0000313" key="10">
    <source>
        <dbReference type="EMBL" id="PAU75169.1"/>
    </source>
</evidence>
<evidence type="ECO:0000256" key="1">
    <source>
        <dbReference type="ARBA" id="ARBA00004651"/>
    </source>
</evidence>
<comment type="caution">
    <text evidence="10">The sequence shown here is derived from an EMBL/GenBank/DDBJ whole genome shotgun (WGS) entry which is preliminary data.</text>
</comment>
<keyword evidence="4" id="KW-1003">Cell membrane</keyword>
<dbReference type="InterPro" id="IPR000515">
    <property type="entry name" value="MetI-like"/>
</dbReference>
<feature type="transmembrane region" description="Helical" evidence="8">
    <location>
        <begin position="131"/>
        <end position="155"/>
    </location>
</feature>
<protein>
    <submittedName>
        <fullName evidence="10">Peptide ABC transporter permease</fullName>
    </submittedName>
</protein>